<evidence type="ECO:0000313" key="8">
    <source>
        <dbReference type="Proteomes" id="UP000199501"/>
    </source>
</evidence>
<keyword evidence="4" id="KW-0460">Magnesium</keyword>
<dbReference type="InterPro" id="IPR020476">
    <property type="entry name" value="Nudix_hydrolase"/>
</dbReference>
<comment type="cofactor">
    <cofactor evidence="1">
        <name>Mg(2+)</name>
        <dbReference type="ChEBI" id="CHEBI:18420"/>
    </cofactor>
</comment>
<dbReference type="Gene3D" id="3.90.79.10">
    <property type="entry name" value="Nucleoside Triphosphate Pyrophosphohydrolase"/>
    <property type="match status" value="1"/>
</dbReference>
<feature type="domain" description="Nudix hydrolase" evidence="6">
    <location>
        <begin position="4"/>
        <end position="148"/>
    </location>
</feature>
<dbReference type="AlphaFoldDB" id="A0A1G6N717"/>
<dbReference type="STRING" id="1271860.SAMN05216174_103228"/>
<accession>A0A1G6N717</accession>
<evidence type="ECO:0000256" key="4">
    <source>
        <dbReference type="ARBA" id="ARBA00022842"/>
    </source>
</evidence>
<dbReference type="InterPro" id="IPR020084">
    <property type="entry name" value="NUDIX_hydrolase_CS"/>
</dbReference>
<dbReference type="GO" id="GO:0016787">
    <property type="term" value="F:hydrolase activity"/>
    <property type="evidence" value="ECO:0007669"/>
    <property type="project" value="UniProtKB-KW"/>
</dbReference>
<evidence type="ECO:0000313" key="7">
    <source>
        <dbReference type="EMBL" id="SDC63652.1"/>
    </source>
</evidence>
<dbReference type="SUPFAM" id="SSF55811">
    <property type="entry name" value="Nudix"/>
    <property type="match status" value="1"/>
</dbReference>
<name>A0A1G6N717_9PSEU</name>
<comment type="similarity">
    <text evidence="2 5">Belongs to the Nudix hydrolase family.</text>
</comment>
<evidence type="ECO:0000256" key="3">
    <source>
        <dbReference type="ARBA" id="ARBA00022801"/>
    </source>
</evidence>
<sequence>MPTTPRVGARVLLLDPADRVLLIHALDPKEPDHHWWELPGGGLEAGETLTEAALREVAEETGFTLSTLDRELWVGETRFHYQGRDHHRVDHVFLGRTHTTTPQLPRTPTENEKAGVIERRWWSAPELHQCPDKLVPATLPTLLDDFLAGRMGDSPLTLHG</sequence>
<dbReference type="Pfam" id="PF00293">
    <property type="entry name" value="NUDIX"/>
    <property type="match status" value="1"/>
</dbReference>
<evidence type="ECO:0000256" key="1">
    <source>
        <dbReference type="ARBA" id="ARBA00001946"/>
    </source>
</evidence>
<dbReference type="PANTHER" id="PTHR43046:SF12">
    <property type="entry name" value="GDP-MANNOSE MANNOSYL HYDROLASE"/>
    <property type="match status" value="1"/>
</dbReference>
<evidence type="ECO:0000256" key="2">
    <source>
        <dbReference type="ARBA" id="ARBA00005582"/>
    </source>
</evidence>
<dbReference type="InterPro" id="IPR015797">
    <property type="entry name" value="NUDIX_hydrolase-like_dom_sf"/>
</dbReference>
<dbReference type="Proteomes" id="UP000199501">
    <property type="component" value="Unassembled WGS sequence"/>
</dbReference>
<gene>
    <name evidence="7" type="ORF">SAMN05216174_103228</name>
</gene>
<dbReference type="EMBL" id="FMZZ01000003">
    <property type="protein sequence ID" value="SDC63652.1"/>
    <property type="molecule type" value="Genomic_DNA"/>
</dbReference>
<evidence type="ECO:0000256" key="5">
    <source>
        <dbReference type="RuleBase" id="RU003476"/>
    </source>
</evidence>
<keyword evidence="8" id="KW-1185">Reference proteome</keyword>
<dbReference type="PROSITE" id="PS51462">
    <property type="entry name" value="NUDIX"/>
    <property type="match status" value="1"/>
</dbReference>
<dbReference type="PANTHER" id="PTHR43046">
    <property type="entry name" value="GDP-MANNOSE MANNOSYL HYDROLASE"/>
    <property type="match status" value="1"/>
</dbReference>
<evidence type="ECO:0000259" key="6">
    <source>
        <dbReference type="PROSITE" id="PS51462"/>
    </source>
</evidence>
<dbReference type="PROSITE" id="PS00893">
    <property type="entry name" value="NUDIX_BOX"/>
    <property type="match status" value="1"/>
</dbReference>
<dbReference type="RefSeq" id="WP_091449502.1">
    <property type="nucleotide sequence ID" value="NZ_FMZZ01000003.1"/>
</dbReference>
<organism evidence="7 8">
    <name type="scientific">Actinokineospora iranica</name>
    <dbReference type="NCBI Taxonomy" id="1271860"/>
    <lineage>
        <taxon>Bacteria</taxon>
        <taxon>Bacillati</taxon>
        <taxon>Actinomycetota</taxon>
        <taxon>Actinomycetes</taxon>
        <taxon>Pseudonocardiales</taxon>
        <taxon>Pseudonocardiaceae</taxon>
        <taxon>Actinokineospora</taxon>
    </lineage>
</organism>
<keyword evidence="3 5" id="KW-0378">Hydrolase</keyword>
<protein>
    <submittedName>
        <fullName evidence="7">ADP-ribose pyrophosphatase YjhB, NUDIX family</fullName>
    </submittedName>
</protein>
<reference evidence="8" key="1">
    <citation type="submission" date="2016-10" db="EMBL/GenBank/DDBJ databases">
        <authorList>
            <person name="Varghese N."/>
            <person name="Submissions S."/>
        </authorList>
    </citation>
    <scope>NUCLEOTIDE SEQUENCE [LARGE SCALE GENOMIC DNA]</scope>
    <source>
        <strain evidence="8">IBRC-M 10403</strain>
    </source>
</reference>
<dbReference type="CDD" id="cd04685">
    <property type="entry name" value="NUDIX_Hydrolase"/>
    <property type="match status" value="1"/>
</dbReference>
<dbReference type="InterPro" id="IPR000086">
    <property type="entry name" value="NUDIX_hydrolase_dom"/>
</dbReference>
<dbReference type="OrthoDB" id="9804442at2"/>
<dbReference type="PRINTS" id="PR00502">
    <property type="entry name" value="NUDIXFAMILY"/>
</dbReference>
<proteinExistence type="inferred from homology"/>